<proteinExistence type="predicted"/>
<feature type="compositionally biased region" description="Basic and acidic residues" evidence="1">
    <location>
        <begin position="445"/>
        <end position="455"/>
    </location>
</feature>
<gene>
    <name evidence="2" type="ORF">GBAR_LOCUS24697</name>
</gene>
<feature type="compositionally biased region" description="Low complexity" evidence="1">
    <location>
        <begin position="91"/>
        <end position="103"/>
    </location>
</feature>
<feature type="region of interest" description="Disordered" evidence="1">
    <location>
        <begin position="1"/>
        <end position="105"/>
    </location>
</feature>
<evidence type="ECO:0000313" key="3">
    <source>
        <dbReference type="Proteomes" id="UP001174909"/>
    </source>
</evidence>
<organism evidence="2 3">
    <name type="scientific">Geodia barretti</name>
    <name type="common">Barrett's horny sponge</name>
    <dbReference type="NCBI Taxonomy" id="519541"/>
    <lineage>
        <taxon>Eukaryota</taxon>
        <taxon>Metazoa</taxon>
        <taxon>Porifera</taxon>
        <taxon>Demospongiae</taxon>
        <taxon>Heteroscleromorpha</taxon>
        <taxon>Tetractinellida</taxon>
        <taxon>Astrophorina</taxon>
        <taxon>Geodiidae</taxon>
        <taxon>Geodia</taxon>
    </lineage>
</organism>
<dbReference type="EMBL" id="CASHTH010003401">
    <property type="protein sequence ID" value="CAI8044555.1"/>
    <property type="molecule type" value="Genomic_DNA"/>
</dbReference>
<comment type="caution">
    <text evidence="2">The sequence shown here is derived from an EMBL/GenBank/DDBJ whole genome shotgun (WGS) entry which is preliminary data.</text>
</comment>
<evidence type="ECO:0000313" key="2">
    <source>
        <dbReference type="EMBL" id="CAI8044555.1"/>
    </source>
</evidence>
<dbReference type="Proteomes" id="UP001174909">
    <property type="component" value="Unassembled WGS sequence"/>
</dbReference>
<accession>A0AA35TA73</accession>
<keyword evidence="3" id="KW-1185">Reference proteome</keyword>
<reference evidence="2" key="1">
    <citation type="submission" date="2023-03" db="EMBL/GenBank/DDBJ databases">
        <authorList>
            <person name="Steffen K."/>
            <person name="Cardenas P."/>
        </authorList>
    </citation>
    <scope>NUCLEOTIDE SEQUENCE</scope>
</reference>
<dbReference type="AlphaFoldDB" id="A0AA35TA73"/>
<evidence type="ECO:0000256" key="1">
    <source>
        <dbReference type="SAM" id="MobiDB-lite"/>
    </source>
</evidence>
<sequence>MAEERWTISRWPGTLGPKDSVAGPTSTEEPGDHSRAEEEVEDGGGGGDTEGGGEEEERGEVGGGDGCSEGLEMGTVEVGDDQPPPPPPPVAAAAEAAEESQPPTQLVVDPLPLPTANVTNMMIAKELYHFFPKVGITTLKLPGDGLCFKFDPIHSFPEHSTSIEDVDSFIDALKQKALSLHTTSLLRCLVESTLRGQPNLRCLEFPSFFAGGFIQYVPTDWATKVELTLEEVNKLNKLNLELASDLATRDPVYTPFQHGNFTCIMIKELPPGTNISGFLTGLLTKTREFEEHKKFLDGMSQKIVKGIEEAQKDIHNEKQKKDGEQGFLHSIPVVGSLWGWFAPPTPTTPEGRTFNLSQGKVKTTGEIYKHKMQVNETSQPDMSASLAALPSLKDTESVASDVSSAAVPAMPSLEQGDGDSSSEHQHQTEGEVEVAGGEGGDGGGEEERVGTETEATKSGGGGESTSQPQNPEQ</sequence>
<name>A0AA35TA73_GEOBA</name>
<protein>
    <submittedName>
        <fullName evidence="2">Pyridoxal-dependent decarboxylase domain-containing protein 1</fullName>
    </submittedName>
</protein>
<feature type="region of interest" description="Disordered" evidence="1">
    <location>
        <begin position="410"/>
        <end position="473"/>
    </location>
</feature>
<feature type="compositionally biased region" description="Polar residues" evidence="1">
    <location>
        <begin position="464"/>
        <end position="473"/>
    </location>
</feature>